<dbReference type="GO" id="GO:0006915">
    <property type="term" value="P:apoptotic process"/>
    <property type="evidence" value="ECO:0007669"/>
    <property type="project" value="UniProtKB-KW"/>
</dbReference>
<keyword evidence="6 7" id="KW-0472">Membrane</keyword>
<sequence length="239" mass="27016">MESFQNRFNRFTTGLGEKYEPHVQHHLAKVYMMLGGTSAVTAIGSILQMKHFIDLGMLAALGSLFLVLGLHFYRDNGKNYYSRVAMLYAFGFCSGQTMGPLLRYVVSVDPSIIATALVGTFITFASLSIAALLAGRGKFLFLGGILISVINTMTLLSLLNIFFKSVFVQMSQLYIGVFVMAGFILFDTQNIVEKVRLGNRDVVQHSLDLFFDVLSMFRRLLIILTQKEERRRDNERKRR</sequence>
<dbReference type="GO" id="GO:0031966">
    <property type="term" value="C:mitochondrial membrane"/>
    <property type="evidence" value="ECO:0007669"/>
    <property type="project" value="TreeGrafter"/>
</dbReference>
<feature type="transmembrane region" description="Helical" evidence="7">
    <location>
        <begin position="112"/>
        <end position="133"/>
    </location>
</feature>
<dbReference type="InterPro" id="IPR006213">
    <property type="entry name" value="Bax_inhbtr1_CS"/>
</dbReference>
<feature type="transmembrane region" description="Helical" evidence="7">
    <location>
        <begin position="30"/>
        <end position="49"/>
    </location>
</feature>
<evidence type="ECO:0000256" key="5">
    <source>
        <dbReference type="ARBA" id="ARBA00022989"/>
    </source>
</evidence>
<proteinExistence type="inferred from homology"/>
<feature type="transmembrane region" description="Helical" evidence="7">
    <location>
        <begin position="140"/>
        <end position="163"/>
    </location>
</feature>
<protein>
    <submittedName>
        <fullName evidence="8">Putative bax-mediated apoptosis inhibitor tegt/bi-1</fullName>
    </submittedName>
</protein>
<dbReference type="GO" id="GO:0033119">
    <property type="term" value="P:negative regulation of RNA splicing"/>
    <property type="evidence" value="ECO:0007669"/>
    <property type="project" value="TreeGrafter"/>
</dbReference>
<evidence type="ECO:0000256" key="2">
    <source>
        <dbReference type="ARBA" id="ARBA00010350"/>
    </source>
</evidence>
<dbReference type="EMBL" id="GFDG01000727">
    <property type="protein sequence ID" value="JAV18072.1"/>
    <property type="molecule type" value="Transcribed_RNA"/>
</dbReference>
<dbReference type="GO" id="GO:2001234">
    <property type="term" value="P:negative regulation of apoptotic signaling pathway"/>
    <property type="evidence" value="ECO:0007669"/>
    <property type="project" value="TreeGrafter"/>
</dbReference>
<feature type="transmembrane region" description="Helical" evidence="7">
    <location>
        <begin position="169"/>
        <end position="186"/>
    </location>
</feature>
<evidence type="ECO:0000256" key="7">
    <source>
        <dbReference type="RuleBase" id="RU004379"/>
    </source>
</evidence>
<dbReference type="CDD" id="cd10430">
    <property type="entry name" value="BI-1"/>
    <property type="match status" value="1"/>
</dbReference>
<dbReference type="PROSITE" id="PS01243">
    <property type="entry name" value="BI1"/>
    <property type="match status" value="1"/>
</dbReference>
<keyword evidence="5 7" id="KW-1133">Transmembrane helix</keyword>
<feature type="transmembrane region" description="Helical" evidence="7">
    <location>
        <begin position="85"/>
        <end position="106"/>
    </location>
</feature>
<name>A0A1L8EH72_HAEIR</name>
<evidence type="ECO:0000256" key="6">
    <source>
        <dbReference type="ARBA" id="ARBA00023136"/>
    </source>
</evidence>
<keyword evidence="3 7" id="KW-0812">Transmembrane</keyword>
<evidence type="ECO:0000256" key="1">
    <source>
        <dbReference type="ARBA" id="ARBA00004141"/>
    </source>
</evidence>
<reference evidence="8" key="1">
    <citation type="submission" date="2017-01" db="EMBL/GenBank/DDBJ databases">
        <title>An insight into the sialome and mialome of the horn fly, Haematobia irritans.</title>
        <authorList>
            <person name="Breijo M."/>
            <person name="Boiani M."/>
            <person name="Ures X."/>
            <person name="Rocha S."/>
            <person name="Sequeira M."/>
            <person name="Ribeiro J.M."/>
        </authorList>
    </citation>
    <scope>NUCLEOTIDE SEQUENCE</scope>
</reference>
<comment type="similarity">
    <text evidence="2 7">Belongs to the BI1 family.</text>
</comment>
<dbReference type="PANTHER" id="PTHR23291:SF32">
    <property type="entry name" value="BAX INHIBITOR 1"/>
    <property type="match status" value="1"/>
</dbReference>
<evidence type="ECO:0000256" key="4">
    <source>
        <dbReference type="ARBA" id="ARBA00022703"/>
    </source>
</evidence>
<evidence type="ECO:0000313" key="8">
    <source>
        <dbReference type="EMBL" id="JAV18072.1"/>
    </source>
</evidence>
<evidence type="ECO:0000256" key="3">
    <source>
        <dbReference type="ARBA" id="ARBA00022692"/>
    </source>
</evidence>
<keyword evidence="4" id="KW-0053">Apoptosis</keyword>
<dbReference type="AlphaFoldDB" id="A0A1L8EH72"/>
<organism evidence="8">
    <name type="scientific">Haematobia irritans</name>
    <name type="common">Horn fly</name>
    <name type="synonym">Conops irritans</name>
    <dbReference type="NCBI Taxonomy" id="7368"/>
    <lineage>
        <taxon>Eukaryota</taxon>
        <taxon>Metazoa</taxon>
        <taxon>Ecdysozoa</taxon>
        <taxon>Arthropoda</taxon>
        <taxon>Hexapoda</taxon>
        <taxon>Insecta</taxon>
        <taxon>Pterygota</taxon>
        <taxon>Neoptera</taxon>
        <taxon>Endopterygota</taxon>
        <taxon>Diptera</taxon>
        <taxon>Brachycera</taxon>
        <taxon>Muscomorpha</taxon>
        <taxon>Muscoidea</taxon>
        <taxon>Muscidae</taxon>
        <taxon>Haematobia</taxon>
    </lineage>
</organism>
<comment type="subcellular location">
    <subcellularLocation>
        <location evidence="1">Membrane</location>
        <topology evidence="1">Multi-pass membrane protein</topology>
    </subcellularLocation>
</comment>
<dbReference type="GO" id="GO:0019899">
    <property type="term" value="F:enzyme binding"/>
    <property type="evidence" value="ECO:0007669"/>
    <property type="project" value="TreeGrafter"/>
</dbReference>
<dbReference type="GO" id="GO:0034620">
    <property type="term" value="P:cellular response to unfolded protein"/>
    <property type="evidence" value="ECO:0007669"/>
    <property type="project" value="TreeGrafter"/>
</dbReference>
<feature type="transmembrane region" description="Helical" evidence="7">
    <location>
        <begin position="55"/>
        <end position="73"/>
    </location>
</feature>
<accession>A0A1L8EH72</accession>
<dbReference type="InterPro" id="IPR006214">
    <property type="entry name" value="Bax_inhibitor_1-related"/>
</dbReference>
<dbReference type="PANTHER" id="PTHR23291">
    <property type="entry name" value="BAX INHIBITOR-RELATED"/>
    <property type="match status" value="1"/>
</dbReference>
<dbReference type="Pfam" id="PF01027">
    <property type="entry name" value="Bax1-I"/>
    <property type="match status" value="1"/>
</dbReference>